<keyword evidence="6" id="KW-0812">Transmembrane</keyword>
<feature type="transmembrane region" description="Helical" evidence="6">
    <location>
        <begin position="623"/>
        <end position="641"/>
    </location>
</feature>
<feature type="region of interest" description="Disordered" evidence="5">
    <location>
        <begin position="1"/>
        <end position="29"/>
    </location>
</feature>
<feature type="region of interest" description="Disordered" evidence="5">
    <location>
        <begin position="345"/>
        <end position="379"/>
    </location>
</feature>
<dbReference type="InterPro" id="IPR001841">
    <property type="entry name" value="Znf_RING"/>
</dbReference>
<protein>
    <recommendedName>
        <fullName evidence="7">RING-type domain-containing protein</fullName>
    </recommendedName>
</protein>
<dbReference type="Gene3D" id="3.30.40.10">
    <property type="entry name" value="Zinc/RING finger domain, C3HC4 (zinc finger)"/>
    <property type="match status" value="1"/>
</dbReference>
<sequence>MAGLVRSLPQRRAMPHSTDPATPAEGAGKSFGDLRRSAELFPSEHPQRFPPRNLRAHKKRVFIQILVFRCTQTVDAAHGCEVRKKTSCCSFMLLLCQPYPVPTSTWSFDVEGSHPDSPRVRNETSQWVLVGPPGGGLSWKAGLAWIRFQFRPETGLMEILQDERRRAFEELRLWRRASGAASRIYTPAAVLWRHYGEVQAVSNRSREIPTPGLSSRHLDERLAEAPPPLLPVSDGGSVTSEAPDMGSTTPRLARASPAAVAPPSLQPKMANASEGSLDLDSRWGDLIERVRPTAPAAGKSMTTVSPPLSARSFPLSARSLGQERAIHLQSLWANQRPGEVGDVEAAGVEEPKSPRSVSSVSLSSETERSSTVEAVPSEDGEAIAEQVKAERWQCDLCFEPFLKFETPWQLGGECGHSLCRRCVLGSIRWGGRCPYDNTPIPAIVVCGAMGTGEYVYHEKLTEARRTGGVPCSVSDCPGVAPSTGTSGTRPSPSSCNCCGTRHCGRTVCGVPWSAGHRCWDILEQEVLPPSRGHDFQSMTRRRLMSTPRFRPCPQCGVMVEHTGGCNMVYHDTCRTRWCFICRRVGTCQDFDCKAPGSQPPTPRGPHAAPNSDRSRKALPSSTALLMAGMVLLFLLLTCNFFSGLRFNMPRKGLPFFLSAAPRETCENLSCETSSDSTSSPPDVLLRPGPVSLEV</sequence>
<dbReference type="SUPFAM" id="SSF57850">
    <property type="entry name" value="RING/U-box"/>
    <property type="match status" value="2"/>
</dbReference>
<keyword evidence="6" id="KW-1133">Transmembrane helix</keyword>
<accession>A0ABP0Q8F6</accession>
<dbReference type="PROSITE" id="PS00518">
    <property type="entry name" value="ZF_RING_1"/>
    <property type="match status" value="1"/>
</dbReference>
<dbReference type="PROSITE" id="PS50089">
    <property type="entry name" value="ZF_RING_2"/>
    <property type="match status" value="1"/>
</dbReference>
<dbReference type="InterPro" id="IPR031127">
    <property type="entry name" value="E3_UB_ligase_RBR"/>
</dbReference>
<keyword evidence="3" id="KW-0862">Zinc</keyword>
<evidence type="ECO:0000313" key="9">
    <source>
        <dbReference type="Proteomes" id="UP001642484"/>
    </source>
</evidence>
<dbReference type="InterPro" id="IPR013083">
    <property type="entry name" value="Znf_RING/FYVE/PHD"/>
</dbReference>
<evidence type="ECO:0000313" key="8">
    <source>
        <dbReference type="EMBL" id="CAK9084303.1"/>
    </source>
</evidence>
<keyword evidence="2 4" id="KW-0863">Zinc-finger</keyword>
<evidence type="ECO:0000256" key="4">
    <source>
        <dbReference type="PROSITE-ProRule" id="PRU00175"/>
    </source>
</evidence>
<feature type="domain" description="RING-type" evidence="7">
    <location>
        <begin position="394"/>
        <end position="437"/>
    </location>
</feature>
<feature type="region of interest" description="Disordered" evidence="5">
    <location>
        <begin position="595"/>
        <end position="615"/>
    </location>
</feature>
<gene>
    <name evidence="8" type="ORF">CCMP2556_LOCUS41020</name>
</gene>
<feature type="compositionally biased region" description="Low complexity" evidence="5">
    <location>
        <begin position="672"/>
        <end position="682"/>
    </location>
</feature>
<dbReference type="EMBL" id="CAXAMN010024162">
    <property type="protein sequence ID" value="CAK9084303.1"/>
    <property type="molecule type" value="Genomic_DNA"/>
</dbReference>
<dbReference type="PANTHER" id="PTHR11685">
    <property type="entry name" value="RBR FAMILY RING FINGER AND IBR DOMAIN-CONTAINING"/>
    <property type="match status" value="1"/>
</dbReference>
<reference evidence="8 9" key="1">
    <citation type="submission" date="2024-02" db="EMBL/GenBank/DDBJ databases">
        <authorList>
            <person name="Chen Y."/>
            <person name="Shah S."/>
            <person name="Dougan E. K."/>
            <person name="Thang M."/>
            <person name="Chan C."/>
        </authorList>
    </citation>
    <scope>NUCLEOTIDE SEQUENCE [LARGE SCALE GENOMIC DNA]</scope>
</reference>
<keyword evidence="9" id="KW-1185">Reference proteome</keyword>
<evidence type="ECO:0000256" key="6">
    <source>
        <dbReference type="SAM" id="Phobius"/>
    </source>
</evidence>
<evidence type="ECO:0000259" key="7">
    <source>
        <dbReference type="PROSITE" id="PS50089"/>
    </source>
</evidence>
<feature type="region of interest" description="Disordered" evidence="5">
    <location>
        <begin position="225"/>
        <end position="276"/>
    </location>
</feature>
<evidence type="ECO:0000256" key="2">
    <source>
        <dbReference type="ARBA" id="ARBA00022771"/>
    </source>
</evidence>
<keyword evidence="6" id="KW-0472">Membrane</keyword>
<dbReference type="Gene3D" id="1.20.120.1750">
    <property type="match status" value="1"/>
</dbReference>
<feature type="compositionally biased region" description="Low complexity" evidence="5">
    <location>
        <begin position="345"/>
        <end position="364"/>
    </location>
</feature>
<proteinExistence type="predicted"/>
<feature type="compositionally biased region" description="Low complexity" evidence="5">
    <location>
        <begin position="250"/>
        <end position="267"/>
    </location>
</feature>
<name>A0ABP0Q8F6_9DINO</name>
<dbReference type="Proteomes" id="UP001642484">
    <property type="component" value="Unassembled WGS sequence"/>
</dbReference>
<comment type="caution">
    <text evidence="8">The sequence shown here is derived from an EMBL/GenBank/DDBJ whole genome shotgun (WGS) entry which is preliminary data.</text>
</comment>
<evidence type="ECO:0000256" key="1">
    <source>
        <dbReference type="ARBA" id="ARBA00022723"/>
    </source>
</evidence>
<feature type="region of interest" description="Disordered" evidence="5">
    <location>
        <begin position="670"/>
        <end position="694"/>
    </location>
</feature>
<evidence type="ECO:0000256" key="3">
    <source>
        <dbReference type="ARBA" id="ARBA00022833"/>
    </source>
</evidence>
<keyword evidence="1" id="KW-0479">Metal-binding</keyword>
<dbReference type="InterPro" id="IPR017907">
    <property type="entry name" value="Znf_RING_CS"/>
</dbReference>
<evidence type="ECO:0000256" key="5">
    <source>
        <dbReference type="SAM" id="MobiDB-lite"/>
    </source>
</evidence>
<organism evidence="8 9">
    <name type="scientific">Durusdinium trenchii</name>
    <dbReference type="NCBI Taxonomy" id="1381693"/>
    <lineage>
        <taxon>Eukaryota</taxon>
        <taxon>Sar</taxon>
        <taxon>Alveolata</taxon>
        <taxon>Dinophyceae</taxon>
        <taxon>Suessiales</taxon>
        <taxon>Symbiodiniaceae</taxon>
        <taxon>Durusdinium</taxon>
    </lineage>
</organism>
<dbReference type="CDD" id="cd20336">
    <property type="entry name" value="Rcat_RBR"/>
    <property type="match status" value="1"/>
</dbReference>